<keyword evidence="6 9" id="KW-0804">Transcription</keyword>
<dbReference type="PANTHER" id="PTHR31992:SF205">
    <property type="entry name" value="DOF ZINC FINGER PROTEIN"/>
    <property type="match status" value="1"/>
</dbReference>
<feature type="region of interest" description="Disordered" evidence="10">
    <location>
        <begin position="81"/>
        <end position="131"/>
    </location>
</feature>
<evidence type="ECO:0000256" key="4">
    <source>
        <dbReference type="ARBA" id="ARBA00023015"/>
    </source>
</evidence>
<evidence type="ECO:0000259" key="11">
    <source>
        <dbReference type="PROSITE" id="PS50884"/>
    </source>
</evidence>
<keyword evidence="1 9" id="KW-0479">Metal-binding</keyword>
<dbReference type="PROSITE" id="PS01361">
    <property type="entry name" value="ZF_DOF_1"/>
    <property type="match status" value="1"/>
</dbReference>
<gene>
    <name evidence="12" type="ORF">CITCOLO1_LOCUS22526</name>
</gene>
<feature type="region of interest" description="Disordered" evidence="10">
    <location>
        <begin position="1"/>
        <end position="26"/>
    </location>
</feature>
<comment type="function">
    <text evidence="9">Transcription factor that binds specifically to a 5'-AA[AG]G-3' consensus core sequence.</text>
</comment>
<keyword evidence="4 9" id="KW-0805">Transcription regulation</keyword>
<dbReference type="Proteomes" id="UP001642487">
    <property type="component" value="Chromosome 9"/>
</dbReference>
<evidence type="ECO:0000256" key="5">
    <source>
        <dbReference type="ARBA" id="ARBA00023125"/>
    </source>
</evidence>
<evidence type="ECO:0000256" key="8">
    <source>
        <dbReference type="PROSITE-ProRule" id="PRU00071"/>
    </source>
</evidence>
<protein>
    <recommendedName>
        <fullName evidence="9">Dof zinc finger protein</fullName>
    </recommendedName>
</protein>
<dbReference type="Pfam" id="PF02701">
    <property type="entry name" value="Zn_ribbon_Dof"/>
    <property type="match status" value="1"/>
</dbReference>
<sequence>MQDIHSIAGGSRLFGGGGGGDRRLRPHLHHHQNHQALKCPRCDSLNTKFCYYNNYNLSQPRHFCKSCRRYWTKGGVLRNVPVGGGCRKTKRSSSSKSKVNSDAAATPPPPPSLRERKSTSHSSSESSSLTATTTTAAAAAAAATEAVSAPSSNSASTLLNVQDTKLFPGSTTNTNPSFEGTAAAAVVSDCGIFSEIGSFTSLITSSNETLAFGFGNMTDVTAFTMNNHQALANQWPPPQRMVNVNDELKMQEITDGGGGGFMDQTVQVYPSGLQNNRSNNIGFGPLDWQSNGDHQVLFDLPNAVDQAYWSQNQWSDQDQPNLYLP</sequence>
<keyword evidence="3 9" id="KW-0862">Zinc</keyword>
<evidence type="ECO:0000256" key="9">
    <source>
        <dbReference type="RuleBase" id="RU369094"/>
    </source>
</evidence>
<name>A0ABP0ZBA5_9ROSI</name>
<feature type="domain" description="Dof-type" evidence="11">
    <location>
        <begin position="37"/>
        <end position="91"/>
    </location>
</feature>
<proteinExistence type="predicted"/>
<evidence type="ECO:0000256" key="7">
    <source>
        <dbReference type="ARBA" id="ARBA00023242"/>
    </source>
</evidence>
<organism evidence="12 13">
    <name type="scientific">Citrullus colocynthis</name>
    <name type="common">colocynth</name>
    <dbReference type="NCBI Taxonomy" id="252529"/>
    <lineage>
        <taxon>Eukaryota</taxon>
        <taxon>Viridiplantae</taxon>
        <taxon>Streptophyta</taxon>
        <taxon>Embryophyta</taxon>
        <taxon>Tracheophyta</taxon>
        <taxon>Spermatophyta</taxon>
        <taxon>Magnoliopsida</taxon>
        <taxon>eudicotyledons</taxon>
        <taxon>Gunneridae</taxon>
        <taxon>Pentapetalae</taxon>
        <taxon>rosids</taxon>
        <taxon>fabids</taxon>
        <taxon>Cucurbitales</taxon>
        <taxon>Cucurbitaceae</taxon>
        <taxon>Benincaseae</taxon>
        <taxon>Citrullus</taxon>
    </lineage>
</organism>
<dbReference type="PROSITE" id="PS50884">
    <property type="entry name" value="ZF_DOF_2"/>
    <property type="match status" value="1"/>
</dbReference>
<dbReference type="InterPro" id="IPR003851">
    <property type="entry name" value="Znf_Dof"/>
</dbReference>
<dbReference type="InterPro" id="IPR045174">
    <property type="entry name" value="Dof"/>
</dbReference>
<dbReference type="PANTHER" id="PTHR31992">
    <property type="entry name" value="DOF ZINC FINGER PROTEIN DOF1.4-RELATED"/>
    <property type="match status" value="1"/>
</dbReference>
<keyword evidence="13" id="KW-1185">Reference proteome</keyword>
<evidence type="ECO:0000256" key="10">
    <source>
        <dbReference type="SAM" id="MobiDB-lite"/>
    </source>
</evidence>
<evidence type="ECO:0000256" key="2">
    <source>
        <dbReference type="ARBA" id="ARBA00022771"/>
    </source>
</evidence>
<dbReference type="EMBL" id="OZ021743">
    <property type="protein sequence ID" value="CAK9330043.1"/>
    <property type="molecule type" value="Genomic_DNA"/>
</dbReference>
<keyword evidence="2 8" id="KW-0863">Zinc-finger</keyword>
<evidence type="ECO:0000313" key="12">
    <source>
        <dbReference type="EMBL" id="CAK9330043.1"/>
    </source>
</evidence>
<evidence type="ECO:0000313" key="13">
    <source>
        <dbReference type="Proteomes" id="UP001642487"/>
    </source>
</evidence>
<keyword evidence="5 8" id="KW-0238">DNA-binding</keyword>
<evidence type="ECO:0000256" key="6">
    <source>
        <dbReference type="ARBA" id="ARBA00023163"/>
    </source>
</evidence>
<feature type="compositionally biased region" description="Low complexity" evidence="10">
    <location>
        <begin position="120"/>
        <end position="131"/>
    </location>
</feature>
<accession>A0ABP0ZBA5</accession>
<comment type="subcellular location">
    <subcellularLocation>
        <location evidence="8 9">Nucleus</location>
    </subcellularLocation>
</comment>
<evidence type="ECO:0000256" key="1">
    <source>
        <dbReference type="ARBA" id="ARBA00022723"/>
    </source>
</evidence>
<keyword evidence="7 8" id="KW-0539">Nucleus</keyword>
<reference evidence="12 13" key="1">
    <citation type="submission" date="2024-03" db="EMBL/GenBank/DDBJ databases">
        <authorList>
            <person name="Gkanogiannis A."/>
            <person name="Becerra Lopez-Lavalle L."/>
        </authorList>
    </citation>
    <scope>NUCLEOTIDE SEQUENCE [LARGE SCALE GENOMIC DNA]</scope>
</reference>
<evidence type="ECO:0000256" key="3">
    <source>
        <dbReference type="ARBA" id="ARBA00022833"/>
    </source>
</evidence>